<dbReference type="Proteomes" id="UP000799757">
    <property type="component" value="Unassembled WGS sequence"/>
</dbReference>
<gene>
    <name evidence="1" type="ORF">K505DRAFT_385321</name>
</gene>
<dbReference type="EMBL" id="MU001921">
    <property type="protein sequence ID" value="KAF2793597.1"/>
    <property type="molecule type" value="Genomic_DNA"/>
</dbReference>
<proteinExistence type="predicted"/>
<protein>
    <submittedName>
        <fullName evidence="1">Uncharacterized protein</fullName>
    </submittedName>
</protein>
<evidence type="ECO:0000313" key="2">
    <source>
        <dbReference type="Proteomes" id="UP000799757"/>
    </source>
</evidence>
<dbReference type="OrthoDB" id="3945418at2759"/>
<evidence type="ECO:0000313" key="1">
    <source>
        <dbReference type="EMBL" id="KAF2793597.1"/>
    </source>
</evidence>
<reference evidence="1" key="1">
    <citation type="journal article" date="2020" name="Stud. Mycol.">
        <title>101 Dothideomycetes genomes: a test case for predicting lifestyles and emergence of pathogens.</title>
        <authorList>
            <person name="Haridas S."/>
            <person name="Albert R."/>
            <person name="Binder M."/>
            <person name="Bloem J."/>
            <person name="Labutti K."/>
            <person name="Salamov A."/>
            <person name="Andreopoulos B."/>
            <person name="Baker S."/>
            <person name="Barry K."/>
            <person name="Bills G."/>
            <person name="Bluhm B."/>
            <person name="Cannon C."/>
            <person name="Castanera R."/>
            <person name="Culley D."/>
            <person name="Daum C."/>
            <person name="Ezra D."/>
            <person name="Gonzalez J."/>
            <person name="Henrissat B."/>
            <person name="Kuo A."/>
            <person name="Liang C."/>
            <person name="Lipzen A."/>
            <person name="Lutzoni F."/>
            <person name="Magnuson J."/>
            <person name="Mondo S."/>
            <person name="Nolan M."/>
            <person name="Ohm R."/>
            <person name="Pangilinan J."/>
            <person name="Park H.-J."/>
            <person name="Ramirez L."/>
            <person name="Alfaro M."/>
            <person name="Sun H."/>
            <person name="Tritt A."/>
            <person name="Yoshinaga Y."/>
            <person name="Zwiers L.-H."/>
            <person name="Turgeon B."/>
            <person name="Goodwin S."/>
            <person name="Spatafora J."/>
            <person name="Crous P."/>
            <person name="Grigoriev I."/>
        </authorList>
    </citation>
    <scope>NUCLEOTIDE SEQUENCE</scope>
    <source>
        <strain evidence="1">CBS 109.77</strain>
    </source>
</reference>
<keyword evidence="2" id="KW-1185">Reference proteome</keyword>
<name>A0A6A6XD20_9PLEO</name>
<organism evidence="1 2">
    <name type="scientific">Melanomma pulvis-pyrius CBS 109.77</name>
    <dbReference type="NCBI Taxonomy" id="1314802"/>
    <lineage>
        <taxon>Eukaryota</taxon>
        <taxon>Fungi</taxon>
        <taxon>Dikarya</taxon>
        <taxon>Ascomycota</taxon>
        <taxon>Pezizomycotina</taxon>
        <taxon>Dothideomycetes</taxon>
        <taxon>Pleosporomycetidae</taxon>
        <taxon>Pleosporales</taxon>
        <taxon>Melanommataceae</taxon>
        <taxon>Melanomma</taxon>
    </lineage>
</organism>
<accession>A0A6A6XD20</accession>
<sequence length="76" mass="8551">MMPGVSHRSTRSVCGEDLHYQSPDGKIEWVILRGTHIGMTSIINHWNAELFPTLTSSSLGDGIIRMDNRTVNLRRS</sequence>
<dbReference type="AlphaFoldDB" id="A0A6A6XD20"/>